<organism evidence="1 2">
    <name type="scientific">Portunus trituberculatus</name>
    <name type="common">Swimming crab</name>
    <name type="synonym">Neptunus trituberculatus</name>
    <dbReference type="NCBI Taxonomy" id="210409"/>
    <lineage>
        <taxon>Eukaryota</taxon>
        <taxon>Metazoa</taxon>
        <taxon>Ecdysozoa</taxon>
        <taxon>Arthropoda</taxon>
        <taxon>Crustacea</taxon>
        <taxon>Multicrustacea</taxon>
        <taxon>Malacostraca</taxon>
        <taxon>Eumalacostraca</taxon>
        <taxon>Eucarida</taxon>
        <taxon>Decapoda</taxon>
        <taxon>Pleocyemata</taxon>
        <taxon>Brachyura</taxon>
        <taxon>Eubrachyura</taxon>
        <taxon>Portunoidea</taxon>
        <taxon>Portunidae</taxon>
        <taxon>Portuninae</taxon>
        <taxon>Portunus</taxon>
    </lineage>
</organism>
<sequence length="124" mass="13763">METQVVIDLKDRTLGALLGISLRPEKIKGGVREDEAGNRMDVRPSLSGNVIPESNFSLHELEWIVNSMFREMQVTSGQLGCSRDVPQVSRNEPPSVKCPPLCRENDAVLVAEERSLCVISCMDH</sequence>
<protein>
    <submittedName>
        <fullName evidence="1">Uncharacterized protein</fullName>
    </submittedName>
</protein>
<reference evidence="1 2" key="1">
    <citation type="submission" date="2019-05" db="EMBL/GenBank/DDBJ databases">
        <title>Another draft genome of Portunus trituberculatus and its Hox gene families provides insights of decapod evolution.</title>
        <authorList>
            <person name="Jeong J.-H."/>
            <person name="Song I."/>
            <person name="Kim S."/>
            <person name="Choi T."/>
            <person name="Kim D."/>
            <person name="Ryu S."/>
            <person name="Kim W."/>
        </authorList>
    </citation>
    <scope>NUCLEOTIDE SEQUENCE [LARGE SCALE GENOMIC DNA]</scope>
    <source>
        <tissue evidence="1">Muscle</tissue>
    </source>
</reference>
<evidence type="ECO:0000313" key="2">
    <source>
        <dbReference type="Proteomes" id="UP000324222"/>
    </source>
</evidence>
<name>A0A5B7DPK7_PORTR</name>
<proteinExistence type="predicted"/>
<keyword evidence="2" id="KW-1185">Reference proteome</keyword>
<evidence type="ECO:0000313" key="1">
    <source>
        <dbReference type="EMBL" id="MPC23388.1"/>
    </source>
</evidence>
<comment type="caution">
    <text evidence="1">The sequence shown here is derived from an EMBL/GenBank/DDBJ whole genome shotgun (WGS) entry which is preliminary data.</text>
</comment>
<dbReference type="Proteomes" id="UP000324222">
    <property type="component" value="Unassembled WGS sequence"/>
</dbReference>
<accession>A0A5B7DPK7</accession>
<dbReference type="EMBL" id="VSRR010001201">
    <property type="protein sequence ID" value="MPC23388.1"/>
    <property type="molecule type" value="Genomic_DNA"/>
</dbReference>
<gene>
    <name evidence="1" type="ORF">E2C01_016432</name>
</gene>
<dbReference type="AlphaFoldDB" id="A0A5B7DPK7"/>